<dbReference type="AlphaFoldDB" id="A0A2K3PRT5"/>
<organism evidence="1 2">
    <name type="scientific">Trifolium pratense</name>
    <name type="common">Red clover</name>
    <dbReference type="NCBI Taxonomy" id="57577"/>
    <lineage>
        <taxon>Eukaryota</taxon>
        <taxon>Viridiplantae</taxon>
        <taxon>Streptophyta</taxon>
        <taxon>Embryophyta</taxon>
        <taxon>Tracheophyta</taxon>
        <taxon>Spermatophyta</taxon>
        <taxon>Magnoliopsida</taxon>
        <taxon>eudicotyledons</taxon>
        <taxon>Gunneridae</taxon>
        <taxon>Pentapetalae</taxon>
        <taxon>rosids</taxon>
        <taxon>fabids</taxon>
        <taxon>Fabales</taxon>
        <taxon>Fabaceae</taxon>
        <taxon>Papilionoideae</taxon>
        <taxon>50 kb inversion clade</taxon>
        <taxon>NPAAA clade</taxon>
        <taxon>Hologalegina</taxon>
        <taxon>IRL clade</taxon>
        <taxon>Trifolieae</taxon>
        <taxon>Trifolium</taxon>
    </lineage>
</organism>
<evidence type="ECO:0000313" key="2">
    <source>
        <dbReference type="Proteomes" id="UP000236291"/>
    </source>
</evidence>
<dbReference type="Proteomes" id="UP000236291">
    <property type="component" value="Unassembled WGS sequence"/>
</dbReference>
<protein>
    <submittedName>
        <fullName evidence="1">Ribonuclease H</fullName>
    </submittedName>
</protein>
<comment type="caution">
    <text evidence="1">The sequence shown here is derived from an EMBL/GenBank/DDBJ whole genome shotgun (WGS) entry which is preliminary data.</text>
</comment>
<accession>A0A2K3PRT5</accession>
<reference evidence="1 2" key="1">
    <citation type="journal article" date="2014" name="Am. J. Bot.">
        <title>Genome assembly and annotation for red clover (Trifolium pratense; Fabaceae).</title>
        <authorList>
            <person name="Istvanek J."/>
            <person name="Jaros M."/>
            <person name="Krenek A."/>
            <person name="Repkova J."/>
        </authorList>
    </citation>
    <scope>NUCLEOTIDE SEQUENCE [LARGE SCALE GENOMIC DNA]</scope>
    <source>
        <strain evidence="2">cv. Tatra</strain>
        <tissue evidence="1">Young leaves</tissue>
    </source>
</reference>
<reference evidence="1 2" key="2">
    <citation type="journal article" date="2017" name="Front. Plant Sci.">
        <title>Gene Classification and Mining of Molecular Markers Useful in Red Clover (Trifolium pratense) Breeding.</title>
        <authorList>
            <person name="Istvanek J."/>
            <person name="Dluhosova J."/>
            <person name="Dluhos P."/>
            <person name="Patkova L."/>
            <person name="Nedelnik J."/>
            <person name="Repkova J."/>
        </authorList>
    </citation>
    <scope>NUCLEOTIDE SEQUENCE [LARGE SCALE GENOMIC DNA]</scope>
    <source>
        <strain evidence="2">cv. Tatra</strain>
        <tissue evidence="1">Young leaves</tissue>
    </source>
</reference>
<sequence>MVDHLVIPEDKHHLLQGKDVHVPNFRMEDKLVWKHTNNEFLCFRYAYLFQKPPLNKTSQHLFWDCAFAKNLWTWLAFTINIGIDTSSIEAVLNICNKSWSPQSIINLIDVIWFCRNKRRFDNKIISWKLASHLVISNTSLAGNHSAWSSFSDMHEFVILKAFSVVIHAPNAPRIKEVLWHPPIVS</sequence>
<name>A0A2K3PRT5_TRIPR</name>
<evidence type="ECO:0000313" key="1">
    <source>
        <dbReference type="EMBL" id="PNY17981.1"/>
    </source>
</evidence>
<proteinExistence type="predicted"/>
<gene>
    <name evidence="1" type="ORF">L195_g014738</name>
</gene>
<dbReference type="EMBL" id="ASHM01009844">
    <property type="protein sequence ID" value="PNY17981.1"/>
    <property type="molecule type" value="Genomic_DNA"/>
</dbReference>